<keyword evidence="5" id="KW-0804">Transcription</keyword>
<dbReference type="InterPro" id="IPR013324">
    <property type="entry name" value="RNA_pol_sigma_r3/r4-like"/>
</dbReference>
<feature type="domain" description="RNA polymerase sigma-70 region 2" evidence="6">
    <location>
        <begin position="37"/>
        <end position="97"/>
    </location>
</feature>
<dbReference type="EMBL" id="JBHPKH010000002">
    <property type="protein sequence ID" value="MFC1572049.1"/>
    <property type="molecule type" value="Genomic_DNA"/>
</dbReference>
<dbReference type="Proteomes" id="UP001593833">
    <property type="component" value="Unassembled WGS sequence"/>
</dbReference>
<evidence type="ECO:0000313" key="9">
    <source>
        <dbReference type="Proteomes" id="UP001593833"/>
    </source>
</evidence>
<gene>
    <name evidence="8" type="ORF">ACFL6M_00460</name>
</gene>
<organism evidence="8 9">
    <name type="scientific">Eiseniibacteriota bacterium</name>
    <dbReference type="NCBI Taxonomy" id="2212470"/>
    <lineage>
        <taxon>Bacteria</taxon>
        <taxon>Candidatus Eiseniibacteriota</taxon>
    </lineage>
</organism>
<dbReference type="SUPFAM" id="SSF88659">
    <property type="entry name" value="Sigma3 and sigma4 domains of RNA polymerase sigma factors"/>
    <property type="match status" value="1"/>
</dbReference>
<reference evidence="8 9" key="1">
    <citation type="submission" date="2024-09" db="EMBL/GenBank/DDBJ databases">
        <authorList>
            <person name="D'Angelo T."/>
        </authorList>
    </citation>
    <scope>NUCLEOTIDE SEQUENCE [LARGE SCALE GENOMIC DNA]</scope>
    <source>
        <strain evidence="8">SAG AM-320-E07</strain>
    </source>
</reference>
<dbReference type="PANTHER" id="PTHR43133:SF8">
    <property type="entry name" value="RNA POLYMERASE SIGMA FACTOR HI_1459-RELATED"/>
    <property type="match status" value="1"/>
</dbReference>
<evidence type="ECO:0000259" key="6">
    <source>
        <dbReference type="Pfam" id="PF04542"/>
    </source>
</evidence>
<evidence type="ECO:0000256" key="1">
    <source>
        <dbReference type="ARBA" id="ARBA00010641"/>
    </source>
</evidence>
<comment type="similarity">
    <text evidence="1">Belongs to the sigma-70 factor family. ECF subfamily.</text>
</comment>
<dbReference type="PANTHER" id="PTHR43133">
    <property type="entry name" value="RNA POLYMERASE ECF-TYPE SIGMA FACTO"/>
    <property type="match status" value="1"/>
</dbReference>
<dbReference type="Pfam" id="PF04542">
    <property type="entry name" value="Sigma70_r2"/>
    <property type="match status" value="1"/>
</dbReference>
<proteinExistence type="inferred from homology"/>
<sequence>MAARLADSIRQESLTPSLIASLRRGEAAAGALLNDVYRQAMLRYCWGYLGTLDDAEDAVQEIFCKVLQGKSVPDNFRAWLYKVARNHCLDLIKMRGRRRDNRRLPTKTQPDGGLTGDLSRLVRRELHSRLGHLLDALSPDQREVLRLRYAENLSRADIAEVLDLPESIVKSRLYEGLVKLRQHASLMADS</sequence>
<dbReference type="InterPro" id="IPR013249">
    <property type="entry name" value="RNA_pol_sigma70_r4_t2"/>
</dbReference>
<evidence type="ECO:0000256" key="3">
    <source>
        <dbReference type="ARBA" id="ARBA00023082"/>
    </source>
</evidence>
<dbReference type="InterPro" id="IPR039425">
    <property type="entry name" value="RNA_pol_sigma-70-like"/>
</dbReference>
<evidence type="ECO:0000256" key="2">
    <source>
        <dbReference type="ARBA" id="ARBA00023015"/>
    </source>
</evidence>
<dbReference type="Pfam" id="PF08281">
    <property type="entry name" value="Sigma70_r4_2"/>
    <property type="match status" value="1"/>
</dbReference>
<comment type="caution">
    <text evidence="8">The sequence shown here is derived from an EMBL/GenBank/DDBJ whole genome shotgun (WGS) entry which is preliminary data.</text>
</comment>
<accession>A0ABV6YIQ1</accession>
<dbReference type="InterPro" id="IPR013325">
    <property type="entry name" value="RNA_pol_sigma_r2"/>
</dbReference>
<dbReference type="Gene3D" id="1.10.1740.10">
    <property type="match status" value="1"/>
</dbReference>
<keyword evidence="2" id="KW-0805">Transcription regulation</keyword>
<evidence type="ECO:0000256" key="4">
    <source>
        <dbReference type="ARBA" id="ARBA00023125"/>
    </source>
</evidence>
<feature type="domain" description="RNA polymerase sigma factor 70 region 4 type 2" evidence="7">
    <location>
        <begin position="129"/>
        <end position="180"/>
    </location>
</feature>
<name>A0ABV6YIQ1_UNCEI</name>
<evidence type="ECO:0000256" key="5">
    <source>
        <dbReference type="ARBA" id="ARBA00023163"/>
    </source>
</evidence>
<protein>
    <submittedName>
        <fullName evidence="8">RNA polymerase sigma factor</fullName>
    </submittedName>
</protein>
<keyword evidence="4" id="KW-0238">DNA-binding</keyword>
<dbReference type="Gene3D" id="1.10.10.10">
    <property type="entry name" value="Winged helix-like DNA-binding domain superfamily/Winged helix DNA-binding domain"/>
    <property type="match status" value="1"/>
</dbReference>
<evidence type="ECO:0000313" key="8">
    <source>
        <dbReference type="EMBL" id="MFC1572049.1"/>
    </source>
</evidence>
<dbReference type="NCBIfam" id="TIGR02937">
    <property type="entry name" value="sigma70-ECF"/>
    <property type="match status" value="1"/>
</dbReference>
<dbReference type="CDD" id="cd06171">
    <property type="entry name" value="Sigma70_r4"/>
    <property type="match status" value="1"/>
</dbReference>
<evidence type="ECO:0000259" key="7">
    <source>
        <dbReference type="Pfam" id="PF08281"/>
    </source>
</evidence>
<dbReference type="InterPro" id="IPR036388">
    <property type="entry name" value="WH-like_DNA-bd_sf"/>
</dbReference>
<dbReference type="InterPro" id="IPR007627">
    <property type="entry name" value="RNA_pol_sigma70_r2"/>
</dbReference>
<keyword evidence="9" id="KW-1185">Reference proteome</keyword>
<dbReference type="SUPFAM" id="SSF88946">
    <property type="entry name" value="Sigma2 domain of RNA polymerase sigma factors"/>
    <property type="match status" value="1"/>
</dbReference>
<keyword evidence="3" id="KW-0731">Sigma factor</keyword>
<dbReference type="InterPro" id="IPR014284">
    <property type="entry name" value="RNA_pol_sigma-70_dom"/>
</dbReference>